<feature type="domain" description="RNA polymerase sigma-70 region 2" evidence="5">
    <location>
        <begin position="22"/>
        <end position="89"/>
    </location>
</feature>
<comment type="caution">
    <text evidence="7">The sequence shown here is derived from an EMBL/GenBank/DDBJ whole genome shotgun (WGS) entry which is preliminary data.</text>
</comment>
<evidence type="ECO:0000256" key="3">
    <source>
        <dbReference type="ARBA" id="ARBA00023082"/>
    </source>
</evidence>
<evidence type="ECO:0000313" key="7">
    <source>
        <dbReference type="EMBL" id="MCR6546292.1"/>
    </source>
</evidence>
<dbReference type="RefSeq" id="WP_089611757.1">
    <property type="nucleotide sequence ID" value="NZ_CP022121.1"/>
</dbReference>
<protein>
    <submittedName>
        <fullName evidence="7">Sigma-70 family RNA polymerase sigma factor</fullName>
    </submittedName>
</protein>
<accession>A0ABT1Y5X6</accession>
<evidence type="ECO:0000256" key="2">
    <source>
        <dbReference type="ARBA" id="ARBA00023015"/>
    </source>
</evidence>
<dbReference type="Gene3D" id="1.10.10.10">
    <property type="entry name" value="Winged helix-like DNA-binding domain superfamily/Winged helix DNA-binding domain"/>
    <property type="match status" value="1"/>
</dbReference>
<evidence type="ECO:0000259" key="6">
    <source>
        <dbReference type="Pfam" id="PF08281"/>
    </source>
</evidence>
<gene>
    <name evidence="7" type="ORF">NVS47_12345</name>
</gene>
<dbReference type="Gene3D" id="1.10.1740.10">
    <property type="match status" value="1"/>
</dbReference>
<dbReference type="InterPro" id="IPR013249">
    <property type="entry name" value="RNA_pol_sigma70_r4_t2"/>
</dbReference>
<dbReference type="InterPro" id="IPR014284">
    <property type="entry name" value="RNA_pol_sigma-70_dom"/>
</dbReference>
<evidence type="ECO:0000256" key="1">
    <source>
        <dbReference type="ARBA" id="ARBA00010641"/>
    </source>
</evidence>
<dbReference type="InterPro" id="IPR007627">
    <property type="entry name" value="RNA_pol_sigma70_r2"/>
</dbReference>
<reference evidence="7 8" key="1">
    <citation type="submission" date="2022-08" db="EMBL/GenBank/DDBJ databases">
        <title>Proteogenomics of the novel Dehalobacterium formicoaceticum strain EZ94 highlights a key role of methyltransferases during anaerobic dichloromethane degradation.</title>
        <authorList>
            <person name="Wasmund K."/>
        </authorList>
    </citation>
    <scope>NUCLEOTIDE SEQUENCE [LARGE SCALE GENOMIC DNA]</scope>
    <source>
        <strain evidence="7 8">EZ94</strain>
    </source>
</reference>
<dbReference type="CDD" id="cd06171">
    <property type="entry name" value="Sigma70_r4"/>
    <property type="match status" value="1"/>
</dbReference>
<evidence type="ECO:0000313" key="8">
    <source>
        <dbReference type="Proteomes" id="UP001524944"/>
    </source>
</evidence>
<dbReference type="InterPro" id="IPR039425">
    <property type="entry name" value="RNA_pol_sigma-70-like"/>
</dbReference>
<organism evidence="7 8">
    <name type="scientific">Dehalobacterium formicoaceticum</name>
    <dbReference type="NCBI Taxonomy" id="51515"/>
    <lineage>
        <taxon>Bacteria</taxon>
        <taxon>Bacillati</taxon>
        <taxon>Bacillota</taxon>
        <taxon>Clostridia</taxon>
        <taxon>Eubacteriales</taxon>
        <taxon>Peptococcaceae</taxon>
        <taxon>Dehalobacterium</taxon>
    </lineage>
</organism>
<dbReference type="Pfam" id="PF08281">
    <property type="entry name" value="Sigma70_r4_2"/>
    <property type="match status" value="1"/>
</dbReference>
<keyword evidence="8" id="KW-1185">Reference proteome</keyword>
<keyword evidence="2" id="KW-0805">Transcription regulation</keyword>
<dbReference type="InterPro" id="IPR013325">
    <property type="entry name" value="RNA_pol_sigma_r2"/>
</dbReference>
<dbReference type="InterPro" id="IPR013324">
    <property type="entry name" value="RNA_pol_sigma_r3/r4-like"/>
</dbReference>
<dbReference type="InterPro" id="IPR036388">
    <property type="entry name" value="WH-like_DNA-bd_sf"/>
</dbReference>
<name>A0ABT1Y5X6_9FIRM</name>
<sequence>MSTVEELVRRSQQGDIAAFEELISQHQQKTYNIAYRLMGNHHDAGDLAQEALIKVYKSIGSFRYDSSFSTWVYHIVTNVCRDELRKRSRHQVSYLDEPVSLYDGEVHKEVADDTFNPEDAYERKESAEYIQGLINTLNPEYRMVIILREMLGLSYEEIAQELDITLGTVKSRLNRARKYLKERIVRGGENPSSDTSRVLREGGN</sequence>
<dbReference type="PANTHER" id="PTHR43133">
    <property type="entry name" value="RNA POLYMERASE ECF-TYPE SIGMA FACTO"/>
    <property type="match status" value="1"/>
</dbReference>
<dbReference type="SUPFAM" id="SSF88946">
    <property type="entry name" value="Sigma2 domain of RNA polymerase sigma factors"/>
    <property type="match status" value="1"/>
</dbReference>
<keyword evidence="4" id="KW-0804">Transcription</keyword>
<dbReference type="Pfam" id="PF04542">
    <property type="entry name" value="Sigma70_r2"/>
    <property type="match status" value="1"/>
</dbReference>
<feature type="domain" description="RNA polymerase sigma factor 70 region 4 type 2" evidence="6">
    <location>
        <begin position="128"/>
        <end position="180"/>
    </location>
</feature>
<keyword evidence="3" id="KW-0731">Sigma factor</keyword>
<dbReference type="EMBL" id="JANPWE010000006">
    <property type="protein sequence ID" value="MCR6546292.1"/>
    <property type="molecule type" value="Genomic_DNA"/>
</dbReference>
<dbReference type="NCBIfam" id="TIGR02937">
    <property type="entry name" value="sigma70-ECF"/>
    <property type="match status" value="1"/>
</dbReference>
<dbReference type="SUPFAM" id="SSF88659">
    <property type="entry name" value="Sigma3 and sigma4 domains of RNA polymerase sigma factors"/>
    <property type="match status" value="1"/>
</dbReference>
<proteinExistence type="inferred from homology"/>
<evidence type="ECO:0000259" key="5">
    <source>
        <dbReference type="Pfam" id="PF04542"/>
    </source>
</evidence>
<dbReference type="Proteomes" id="UP001524944">
    <property type="component" value="Unassembled WGS sequence"/>
</dbReference>
<evidence type="ECO:0000256" key="4">
    <source>
        <dbReference type="ARBA" id="ARBA00023163"/>
    </source>
</evidence>
<dbReference type="PANTHER" id="PTHR43133:SF51">
    <property type="entry name" value="RNA POLYMERASE SIGMA FACTOR"/>
    <property type="match status" value="1"/>
</dbReference>
<comment type="similarity">
    <text evidence="1">Belongs to the sigma-70 factor family. ECF subfamily.</text>
</comment>